<sequence>MGKVILFIAQSTDGYIAREDGSIDWLRDDPEEDYGYEEFFHTIDTVFLGRKTYDHIFELAEEFPYKMKDVYVVSNSREGHDEYATYLQPEQTLPLVNMLKNEQNKTIWVVGGANLIHYFISAGLIDEYQIFIQPTLIGKGIPLFQKNDHEEELQLTETNAYPDGMLAITYQRKEQSH</sequence>
<dbReference type="SUPFAM" id="SSF53597">
    <property type="entry name" value="Dihydrofolate reductase-like"/>
    <property type="match status" value="1"/>
</dbReference>
<evidence type="ECO:0000259" key="1">
    <source>
        <dbReference type="Pfam" id="PF01872"/>
    </source>
</evidence>
<dbReference type="OrthoDB" id="195113at2"/>
<dbReference type="Proteomes" id="UP000198860">
    <property type="component" value="Unassembled WGS sequence"/>
</dbReference>
<protein>
    <submittedName>
        <fullName evidence="2">Dihydrofolate reductase</fullName>
    </submittedName>
</protein>
<proteinExistence type="predicted"/>
<dbReference type="InterPro" id="IPR050765">
    <property type="entry name" value="Riboflavin_Biosynth_HTPR"/>
</dbReference>
<evidence type="ECO:0000313" key="3">
    <source>
        <dbReference type="Proteomes" id="UP000198860"/>
    </source>
</evidence>
<dbReference type="PANTHER" id="PTHR38011">
    <property type="entry name" value="DIHYDROFOLATE REDUCTASE FAMILY PROTEIN (AFU_ORTHOLOGUE AFUA_8G06820)"/>
    <property type="match status" value="1"/>
</dbReference>
<feature type="domain" description="Bacterial bifunctional deaminase-reductase C-terminal" evidence="1">
    <location>
        <begin position="3"/>
        <end position="166"/>
    </location>
</feature>
<dbReference type="AlphaFoldDB" id="A0A1H0R2Y2"/>
<dbReference type="PANTHER" id="PTHR38011:SF11">
    <property type="entry name" value="2,5-DIAMINO-6-RIBOSYLAMINO-4(3H)-PYRIMIDINONE 5'-PHOSPHATE REDUCTASE"/>
    <property type="match status" value="1"/>
</dbReference>
<dbReference type="RefSeq" id="WP_089653171.1">
    <property type="nucleotide sequence ID" value="NZ_FNIZ01000014.1"/>
</dbReference>
<dbReference type="GO" id="GO:0008703">
    <property type="term" value="F:5-amino-6-(5-phosphoribosylamino)uracil reductase activity"/>
    <property type="evidence" value="ECO:0007669"/>
    <property type="project" value="InterPro"/>
</dbReference>
<evidence type="ECO:0000313" key="2">
    <source>
        <dbReference type="EMBL" id="SDP23837.1"/>
    </source>
</evidence>
<dbReference type="EMBL" id="FNIZ01000014">
    <property type="protein sequence ID" value="SDP23837.1"/>
    <property type="molecule type" value="Genomic_DNA"/>
</dbReference>
<accession>A0A1H0R2Y2</accession>
<name>A0A1H0R2Y2_HALAD</name>
<dbReference type="InterPro" id="IPR024072">
    <property type="entry name" value="DHFR-like_dom_sf"/>
</dbReference>
<organism evidence="2 3">
    <name type="scientific">Halobacillus aidingensis</name>
    <dbReference type="NCBI Taxonomy" id="240303"/>
    <lineage>
        <taxon>Bacteria</taxon>
        <taxon>Bacillati</taxon>
        <taxon>Bacillota</taxon>
        <taxon>Bacilli</taxon>
        <taxon>Bacillales</taxon>
        <taxon>Bacillaceae</taxon>
        <taxon>Halobacillus</taxon>
    </lineage>
</organism>
<dbReference type="STRING" id="240303.SAMN05421677_11453"/>
<gene>
    <name evidence="2" type="ORF">SAMN05421677_11453</name>
</gene>
<dbReference type="Pfam" id="PF01872">
    <property type="entry name" value="RibD_C"/>
    <property type="match status" value="1"/>
</dbReference>
<dbReference type="InterPro" id="IPR002734">
    <property type="entry name" value="RibDG_C"/>
</dbReference>
<dbReference type="Gene3D" id="3.40.430.10">
    <property type="entry name" value="Dihydrofolate Reductase, subunit A"/>
    <property type="match status" value="1"/>
</dbReference>
<keyword evidence="3" id="KW-1185">Reference proteome</keyword>
<reference evidence="3" key="1">
    <citation type="submission" date="2016-10" db="EMBL/GenBank/DDBJ databases">
        <authorList>
            <person name="Varghese N."/>
            <person name="Submissions S."/>
        </authorList>
    </citation>
    <scope>NUCLEOTIDE SEQUENCE [LARGE SCALE GENOMIC DNA]</scope>
    <source>
        <strain evidence="3">CGMCC 1.3703</strain>
    </source>
</reference>
<dbReference type="GO" id="GO:0009231">
    <property type="term" value="P:riboflavin biosynthetic process"/>
    <property type="evidence" value="ECO:0007669"/>
    <property type="project" value="InterPro"/>
</dbReference>